<dbReference type="SMART" id="SM00225">
    <property type="entry name" value="BTB"/>
    <property type="match status" value="1"/>
</dbReference>
<dbReference type="AlphaFoldDB" id="A0AA38UXL2"/>
<evidence type="ECO:0000313" key="3">
    <source>
        <dbReference type="EMBL" id="KAJ3989229.1"/>
    </source>
</evidence>
<evidence type="ECO:0000313" key="4">
    <source>
        <dbReference type="Proteomes" id="UP001163850"/>
    </source>
</evidence>
<dbReference type="Proteomes" id="UP001163850">
    <property type="component" value="Unassembled WGS sequence"/>
</dbReference>
<feature type="domain" description="BTB" evidence="2">
    <location>
        <begin position="29"/>
        <end position="127"/>
    </location>
</feature>
<dbReference type="InterPro" id="IPR011333">
    <property type="entry name" value="SKP1/BTB/POZ_sf"/>
</dbReference>
<evidence type="ECO:0000256" key="1">
    <source>
        <dbReference type="SAM" id="SignalP"/>
    </source>
</evidence>
<proteinExistence type="predicted"/>
<dbReference type="EMBL" id="MU801900">
    <property type="protein sequence ID" value="KAJ3989229.1"/>
    <property type="molecule type" value="Genomic_DNA"/>
</dbReference>
<keyword evidence="1" id="KW-0732">Signal</keyword>
<comment type="caution">
    <text evidence="3">The sequence shown here is derived from an EMBL/GenBank/DDBJ whole genome shotgun (WGS) entry which is preliminary data.</text>
</comment>
<gene>
    <name evidence="3" type="ORF">F5890DRAFT_1401501</name>
</gene>
<accession>A0AA38UXL2</accession>
<feature type="signal peptide" evidence="1">
    <location>
        <begin position="1"/>
        <end position="29"/>
    </location>
</feature>
<dbReference type="Gene3D" id="3.30.710.10">
    <property type="entry name" value="Potassium Channel Kv1.1, Chain A"/>
    <property type="match status" value="1"/>
</dbReference>
<dbReference type="InterPro" id="IPR000210">
    <property type="entry name" value="BTB/POZ_dom"/>
</dbReference>
<dbReference type="SUPFAM" id="SSF54695">
    <property type="entry name" value="POZ domain"/>
    <property type="match status" value="1"/>
</dbReference>
<dbReference type="Pfam" id="PF00651">
    <property type="entry name" value="BTB"/>
    <property type="match status" value="1"/>
</dbReference>
<protein>
    <recommendedName>
        <fullName evidence="2">BTB domain-containing protein</fullName>
    </recommendedName>
</protein>
<evidence type="ECO:0000259" key="2">
    <source>
        <dbReference type="SMART" id="SM00225"/>
    </source>
</evidence>
<organism evidence="3 4">
    <name type="scientific">Lentinula detonsa</name>
    <dbReference type="NCBI Taxonomy" id="2804962"/>
    <lineage>
        <taxon>Eukaryota</taxon>
        <taxon>Fungi</taxon>
        <taxon>Dikarya</taxon>
        <taxon>Basidiomycota</taxon>
        <taxon>Agaricomycotina</taxon>
        <taxon>Agaricomycetes</taxon>
        <taxon>Agaricomycetidae</taxon>
        <taxon>Agaricales</taxon>
        <taxon>Marasmiineae</taxon>
        <taxon>Omphalotaceae</taxon>
        <taxon>Lentinula</taxon>
    </lineage>
</organism>
<feature type="chain" id="PRO_5041298041" description="BTB domain-containing protein" evidence="1">
    <location>
        <begin position="30"/>
        <end position="201"/>
    </location>
</feature>
<sequence>MILIFTVLTSAWSCSFYIHILFAVNASDADVVIHSSDNVEFRLHKKNLECTTGAFPSADTPVDPDEIVRLTESAATLEILFQFIYPRRFPSLKDLDFDSLISLAEAAEKYEVVGLIYACEVNLRRYLTAHPKRVLEFSAKHDHLDLVDELKPILVETPLSELTEILPDHVYKPWVSGWSILTKAHNFLSATCRASSENNIC</sequence>
<reference evidence="3" key="1">
    <citation type="submission" date="2022-08" db="EMBL/GenBank/DDBJ databases">
        <authorList>
            <consortium name="DOE Joint Genome Institute"/>
            <person name="Min B."/>
            <person name="Riley R."/>
            <person name="Sierra-Patev S."/>
            <person name="Naranjo-Ortiz M."/>
            <person name="Looney B."/>
            <person name="Konkel Z."/>
            <person name="Slot J.C."/>
            <person name="Sakamoto Y."/>
            <person name="Steenwyk J.L."/>
            <person name="Rokas A."/>
            <person name="Carro J."/>
            <person name="Camarero S."/>
            <person name="Ferreira P."/>
            <person name="Molpeceres G."/>
            <person name="Ruiz-Duenas F.J."/>
            <person name="Serrano A."/>
            <person name="Henrissat B."/>
            <person name="Drula E."/>
            <person name="Hughes K.W."/>
            <person name="Mata J.L."/>
            <person name="Ishikawa N.K."/>
            <person name="Vargas-Isla R."/>
            <person name="Ushijima S."/>
            <person name="Smith C.A."/>
            <person name="Ahrendt S."/>
            <person name="Andreopoulos W."/>
            <person name="He G."/>
            <person name="Labutti K."/>
            <person name="Lipzen A."/>
            <person name="Ng V."/>
            <person name="Sandor L."/>
            <person name="Barry K."/>
            <person name="Martinez A.T."/>
            <person name="Xiao Y."/>
            <person name="Gibbons J.G."/>
            <person name="Terashima K."/>
            <person name="Hibbett D.S."/>
            <person name="Grigoriev I.V."/>
        </authorList>
    </citation>
    <scope>NUCLEOTIDE SEQUENCE</scope>
    <source>
        <strain evidence="3">TFB7829</strain>
    </source>
</reference>
<name>A0AA38UXL2_9AGAR</name>